<evidence type="ECO:0000313" key="1">
    <source>
        <dbReference type="EMBL" id="CPR20639.1"/>
    </source>
</evidence>
<dbReference type="OrthoDB" id="6497396at2"/>
<dbReference type="RefSeq" id="WP_048639118.1">
    <property type="nucleotide sequence ID" value="NZ_CGIG01000001.1"/>
</dbReference>
<dbReference type="InterPro" id="IPR010455">
    <property type="entry name" value="Phage_82_GpQ"/>
</dbReference>
<sequence length="229" mass="26339">MTAQFLQFIREELKIATADLSGGTKGQLQAWLEDAQFDTGRFKRKRIKVIDAETGKLITLNNPPVQGKQSHAKGSSIALIQQIEYRTASWRRALFSLDAHQKAWLLWNYSEDIRFEHQTTIARWAWSEFKLKLGTRKVAGKTMERLKPLIWLAAQDVSGQLAGRDRYQYTDLAALVGVKPDNWSKNYSDYWRSLCLIFERLDSDSLLSVSRIRSQQKITFSQKGIAKVN</sequence>
<dbReference type="Proteomes" id="UP000044377">
    <property type="component" value="Unassembled WGS sequence"/>
</dbReference>
<organism evidence="1 2">
    <name type="scientific">Brenneria goodwinii</name>
    <dbReference type="NCBI Taxonomy" id="1109412"/>
    <lineage>
        <taxon>Bacteria</taxon>
        <taxon>Pseudomonadati</taxon>
        <taxon>Pseudomonadota</taxon>
        <taxon>Gammaproteobacteria</taxon>
        <taxon>Enterobacterales</taxon>
        <taxon>Pectobacteriaceae</taxon>
        <taxon>Brenneria</taxon>
    </lineage>
</organism>
<dbReference type="PIRSF" id="PIRSF004417">
    <property type="entry name" value="Anti_term_Q"/>
    <property type="match status" value="1"/>
</dbReference>
<dbReference type="Pfam" id="PF06323">
    <property type="entry name" value="Phage_antiter_Q"/>
    <property type="match status" value="1"/>
</dbReference>
<dbReference type="STRING" id="1109412.BN1221_04430c"/>
<gene>
    <name evidence="1" type="ORF">BN1221_04430c</name>
</gene>
<proteinExistence type="predicted"/>
<dbReference type="EMBL" id="CGIG01000001">
    <property type="protein sequence ID" value="CPR20639.1"/>
    <property type="molecule type" value="Genomic_DNA"/>
</dbReference>
<reference evidence="2" key="1">
    <citation type="submission" date="2015-01" db="EMBL/GenBank/DDBJ databases">
        <authorList>
            <person name="Paterson Steve"/>
        </authorList>
    </citation>
    <scope>NUCLEOTIDE SEQUENCE [LARGE SCALE GENOMIC DNA]</scope>
    <source>
        <strain evidence="2">OBR1</strain>
    </source>
</reference>
<dbReference type="AlphaFoldDB" id="A0A0G4K1E3"/>
<name>A0A0G4K1E3_9GAMM</name>
<accession>A0A0G4K1E3</accession>
<protein>
    <submittedName>
        <fullName evidence="1">Antiterminator-like protein</fullName>
    </submittedName>
</protein>
<keyword evidence="2" id="KW-1185">Reference proteome</keyword>
<evidence type="ECO:0000313" key="2">
    <source>
        <dbReference type="Proteomes" id="UP000044377"/>
    </source>
</evidence>